<gene>
    <name evidence="2" type="ORF">METZ01_LOCUS340448</name>
</gene>
<evidence type="ECO:0000259" key="1">
    <source>
        <dbReference type="Pfam" id="PF01370"/>
    </source>
</evidence>
<organism evidence="2">
    <name type="scientific">marine metagenome</name>
    <dbReference type="NCBI Taxonomy" id="408172"/>
    <lineage>
        <taxon>unclassified sequences</taxon>
        <taxon>metagenomes</taxon>
        <taxon>ecological metagenomes</taxon>
    </lineage>
</organism>
<protein>
    <recommendedName>
        <fullName evidence="1">NAD-dependent epimerase/dehydratase domain-containing protein</fullName>
    </recommendedName>
</protein>
<feature type="domain" description="NAD-dependent epimerase/dehydratase" evidence="1">
    <location>
        <begin position="3"/>
        <end position="33"/>
    </location>
</feature>
<dbReference type="Gene3D" id="3.40.50.720">
    <property type="entry name" value="NAD(P)-binding Rossmann-like Domain"/>
    <property type="match status" value="1"/>
</dbReference>
<dbReference type="EMBL" id="UINC01116092">
    <property type="protein sequence ID" value="SVC87594.1"/>
    <property type="molecule type" value="Genomic_DNA"/>
</dbReference>
<dbReference type="AlphaFoldDB" id="A0A382QQ06"/>
<sequence>MSILVTGAAGFIGSHLCLRLLDHDEQVIGVDNLN</sequence>
<evidence type="ECO:0000313" key="2">
    <source>
        <dbReference type="EMBL" id="SVC87594.1"/>
    </source>
</evidence>
<reference evidence="2" key="1">
    <citation type="submission" date="2018-05" db="EMBL/GenBank/DDBJ databases">
        <authorList>
            <person name="Lanie J.A."/>
            <person name="Ng W.-L."/>
            <person name="Kazmierczak K.M."/>
            <person name="Andrzejewski T.M."/>
            <person name="Davidsen T.M."/>
            <person name="Wayne K.J."/>
            <person name="Tettelin H."/>
            <person name="Glass J.I."/>
            <person name="Rusch D."/>
            <person name="Podicherti R."/>
            <person name="Tsui H.-C.T."/>
            <person name="Winkler M.E."/>
        </authorList>
    </citation>
    <scope>NUCLEOTIDE SEQUENCE</scope>
</reference>
<dbReference type="Pfam" id="PF01370">
    <property type="entry name" value="Epimerase"/>
    <property type="match status" value="1"/>
</dbReference>
<accession>A0A382QQ06</accession>
<dbReference type="InterPro" id="IPR001509">
    <property type="entry name" value="Epimerase_deHydtase"/>
</dbReference>
<dbReference type="SUPFAM" id="SSF51735">
    <property type="entry name" value="NAD(P)-binding Rossmann-fold domains"/>
    <property type="match status" value="1"/>
</dbReference>
<name>A0A382QQ06_9ZZZZ</name>
<dbReference type="InterPro" id="IPR036291">
    <property type="entry name" value="NAD(P)-bd_dom_sf"/>
</dbReference>
<feature type="non-terminal residue" evidence="2">
    <location>
        <position position="34"/>
    </location>
</feature>
<proteinExistence type="predicted"/>